<accession>A0AA96EP32</accession>
<keyword evidence="1" id="KW-1133">Transmembrane helix</keyword>
<evidence type="ECO:0000313" key="2">
    <source>
        <dbReference type="EMBL" id="WNL50094.1"/>
    </source>
</evidence>
<name>A0AA96EP32_9VIRU</name>
<keyword evidence="1" id="KW-0472">Membrane</keyword>
<keyword evidence="1" id="KW-0812">Transmembrane</keyword>
<gene>
    <name evidence="2" type="ORF">MarDSR_055</name>
</gene>
<dbReference type="EMBL" id="OR343189">
    <property type="protein sequence ID" value="WNL50094.1"/>
    <property type="molecule type" value="Genomic_DNA"/>
</dbReference>
<feature type="transmembrane region" description="Helical" evidence="1">
    <location>
        <begin position="71"/>
        <end position="90"/>
    </location>
</feature>
<evidence type="ECO:0000256" key="1">
    <source>
        <dbReference type="SAM" id="Phobius"/>
    </source>
</evidence>
<feature type="transmembrane region" description="Helical" evidence="1">
    <location>
        <begin position="39"/>
        <end position="59"/>
    </location>
</feature>
<organism evidence="2">
    <name type="scientific">Marseillevirus sp</name>
    <dbReference type="NCBI Taxonomy" id="2809551"/>
    <lineage>
        <taxon>Viruses</taxon>
        <taxon>Varidnaviria</taxon>
        <taxon>Bamfordvirae</taxon>
        <taxon>Nucleocytoviricota</taxon>
        <taxon>Megaviricetes</taxon>
        <taxon>Pimascovirales</taxon>
        <taxon>Pimascovirales incertae sedis</taxon>
        <taxon>Marseilleviridae</taxon>
        <taxon>Marseillevirus</taxon>
    </lineage>
</organism>
<sequence length="111" mass="11756">MSDDKITKELLAFGTGAFFGFRRGVYTAAAALALGPAGFASFSALPTIVAYSPVAYGVFSTIVHHFARDRTSGLISWGYAVGALSTIPLIKKPKFLIPLAIVSVAYDIPTR</sequence>
<proteinExistence type="predicted"/>
<reference evidence="2" key="1">
    <citation type="submission" date="2023-07" db="EMBL/GenBank/DDBJ databases">
        <authorList>
            <person name="Xia Y."/>
        </authorList>
    </citation>
    <scope>NUCLEOTIDE SEQUENCE</scope>
    <source>
        <strain evidence="2">E</strain>
    </source>
</reference>
<protein>
    <submittedName>
        <fullName evidence="2">Membrane protein</fullName>
    </submittedName>
</protein>